<reference evidence="1 2" key="1">
    <citation type="journal article" date="2019" name="Genome Biol. Evol.">
        <title>Insights into the evolution of the New World diploid cottons (Gossypium, subgenus Houzingenia) based on genome sequencing.</title>
        <authorList>
            <person name="Grover C.E."/>
            <person name="Arick M.A. 2nd"/>
            <person name="Thrash A."/>
            <person name="Conover J.L."/>
            <person name="Sanders W.S."/>
            <person name="Peterson D.G."/>
            <person name="Frelichowski J.E."/>
            <person name="Scheffler J.A."/>
            <person name="Scheffler B.E."/>
            <person name="Wendel J.F."/>
        </authorList>
    </citation>
    <scope>NUCLEOTIDE SEQUENCE [LARGE SCALE GENOMIC DNA]</scope>
    <source>
        <strain evidence="1">57</strain>
        <tissue evidence="1">Leaf</tissue>
    </source>
</reference>
<name>A0A7J8VL16_9ROSI</name>
<proteinExistence type="predicted"/>
<gene>
    <name evidence="1" type="ORF">Goklo_007177</name>
</gene>
<organism evidence="1 2">
    <name type="scientific">Gossypium klotzschianum</name>
    <dbReference type="NCBI Taxonomy" id="34286"/>
    <lineage>
        <taxon>Eukaryota</taxon>
        <taxon>Viridiplantae</taxon>
        <taxon>Streptophyta</taxon>
        <taxon>Embryophyta</taxon>
        <taxon>Tracheophyta</taxon>
        <taxon>Spermatophyta</taxon>
        <taxon>Magnoliopsida</taxon>
        <taxon>eudicotyledons</taxon>
        <taxon>Gunneridae</taxon>
        <taxon>Pentapetalae</taxon>
        <taxon>rosids</taxon>
        <taxon>malvids</taxon>
        <taxon>Malvales</taxon>
        <taxon>Malvaceae</taxon>
        <taxon>Malvoideae</taxon>
        <taxon>Gossypium</taxon>
    </lineage>
</organism>
<dbReference type="AlphaFoldDB" id="A0A7J8VL16"/>
<dbReference type="EMBL" id="JABFAB010000010">
    <property type="protein sequence ID" value="MBA0663139.1"/>
    <property type="molecule type" value="Genomic_DNA"/>
</dbReference>
<dbReference type="Proteomes" id="UP000593573">
    <property type="component" value="Unassembled WGS sequence"/>
</dbReference>
<keyword evidence="2" id="KW-1185">Reference proteome</keyword>
<evidence type="ECO:0000313" key="2">
    <source>
        <dbReference type="Proteomes" id="UP000593573"/>
    </source>
</evidence>
<sequence>MLLEFQGLTFVSLYGKSFTFFGTEKLTEESEHTECRDLIFNSPFWSYLGLFLFHIFSLPPLSEEFNLTGINEGGMPY</sequence>
<evidence type="ECO:0000313" key="1">
    <source>
        <dbReference type="EMBL" id="MBA0663139.1"/>
    </source>
</evidence>
<comment type="caution">
    <text evidence="1">The sequence shown here is derived from an EMBL/GenBank/DDBJ whole genome shotgun (WGS) entry which is preliminary data.</text>
</comment>
<protein>
    <submittedName>
        <fullName evidence="1">Uncharacterized protein</fullName>
    </submittedName>
</protein>
<accession>A0A7J8VL16</accession>